<evidence type="ECO:0000313" key="1">
    <source>
        <dbReference type="EMBL" id="KAH3832077.1"/>
    </source>
</evidence>
<reference evidence="1" key="2">
    <citation type="submission" date="2020-11" db="EMBL/GenBank/DDBJ databases">
        <authorList>
            <person name="McCartney M.A."/>
            <person name="Auch B."/>
            <person name="Kono T."/>
            <person name="Mallez S."/>
            <person name="Becker A."/>
            <person name="Gohl D.M."/>
            <person name="Silverstein K.A.T."/>
            <person name="Koren S."/>
            <person name="Bechman K.B."/>
            <person name="Herman A."/>
            <person name="Abrahante J.E."/>
            <person name="Garbe J."/>
        </authorList>
    </citation>
    <scope>NUCLEOTIDE SEQUENCE</scope>
    <source>
        <strain evidence="1">Duluth1</strain>
        <tissue evidence="1">Whole animal</tissue>
    </source>
</reference>
<comment type="caution">
    <text evidence="1">The sequence shown here is derived from an EMBL/GenBank/DDBJ whole genome shotgun (WGS) entry which is preliminary data.</text>
</comment>
<keyword evidence="2" id="KW-1185">Reference proteome</keyword>
<protein>
    <submittedName>
        <fullName evidence="1">Uncharacterized protein</fullName>
    </submittedName>
</protein>
<evidence type="ECO:0000313" key="2">
    <source>
        <dbReference type="Proteomes" id="UP000828390"/>
    </source>
</evidence>
<accession>A0A9D4HC83</accession>
<dbReference type="AlphaFoldDB" id="A0A9D4HC83"/>
<gene>
    <name evidence="1" type="ORF">DPMN_105353</name>
</gene>
<organism evidence="1 2">
    <name type="scientific">Dreissena polymorpha</name>
    <name type="common">Zebra mussel</name>
    <name type="synonym">Mytilus polymorpha</name>
    <dbReference type="NCBI Taxonomy" id="45954"/>
    <lineage>
        <taxon>Eukaryota</taxon>
        <taxon>Metazoa</taxon>
        <taxon>Spiralia</taxon>
        <taxon>Lophotrochozoa</taxon>
        <taxon>Mollusca</taxon>
        <taxon>Bivalvia</taxon>
        <taxon>Autobranchia</taxon>
        <taxon>Heteroconchia</taxon>
        <taxon>Euheterodonta</taxon>
        <taxon>Imparidentia</taxon>
        <taxon>Neoheterodontei</taxon>
        <taxon>Myida</taxon>
        <taxon>Dreissenoidea</taxon>
        <taxon>Dreissenidae</taxon>
        <taxon>Dreissena</taxon>
    </lineage>
</organism>
<reference evidence="1" key="1">
    <citation type="journal article" date="2019" name="bioRxiv">
        <title>The Genome of the Zebra Mussel, Dreissena polymorpha: A Resource for Invasive Species Research.</title>
        <authorList>
            <person name="McCartney M.A."/>
            <person name="Auch B."/>
            <person name="Kono T."/>
            <person name="Mallez S."/>
            <person name="Zhang Y."/>
            <person name="Obille A."/>
            <person name="Becker A."/>
            <person name="Abrahante J.E."/>
            <person name="Garbe J."/>
            <person name="Badalamenti J.P."/>
            <person name="Herman A."/>
            <person name="Mangelson H."/>
            <person name="Liachko I."/>
            <person name="Sullivan S."/>
            <person name="Sone E.D."/>
            <person name="Koren S."/>
            <person name="Silverstein K.A.T."/>
            <person name="Beckman K.B."/>
            <person name="Gohl D.M."/>
        </authorList>
    </citation>
    <scope>NUCLEOTIDE SEQUENCE</scope>
    <source>
        <strain evidence="1">Duluth1</strain>
        <tissue evidence="1">Whole animal</tissue>
    </source>
</reference>
<dbReference type="Proteomes" id="UP000828390">
    <property type="component" value="Unassembled WGS sequence"/>
</dbReference>
<proteinExistence type="predicted"/>
<name>A0A9D4HC83_DREPO</name>
<dbReference type="EMBL" id="JAIWYP010000004">
    <property type="protein sequence ID" value="KAH3832077.1"/>
    <property type="molecule type" value="Genomic_DNA"/>
</dbReference>
<sequence length="59" mass="6323">MGDEPPPAVAIAAPATMPSFIPLPGKFDMDGKITTNLKTFKRSWINYEKASGLSAKAKD</sequence>